<dbReference type="InterPro" id="IPR023840">
    <property type="entry name" value="T7SS_Rv3446c"/>
</dbReference>
<accession>A0ABN6UAZ5</accession>
<evidence type="ECO:0008006" key="5">
    <source>
        <dbReference type="Google" id="ProtNLM"/>
    </source>
</evidence>
<sequence length="484" mass="51598">MDAIALMSEVELVITEARVWARGADTHWDAPPTIVLSSNGFDLVVGQPPNPQAQVGSAVQFVPADAIALPPRTPSVVDAMGAVFASVLEHLRVASPCARMTLICPTEWGARRRGVLEQAARRHAAEVLFEDIAVRSVASDEGTSHSRRTLVLEFGTLATTASAVIRSHRGVHIESCEHEPTLALAEITAESTGFADLCRLIARVQDSGSIDLVQVVSIADSAKLDLVRAAIDQTVGADVELRPVAGADLVRGRRLEPSDRREVQAAATEWMQPLRARAAAQQPRRDNVRFAIAAIAAVVVVALLVVGAVTLSGRRDSVSAAAPGTEMPSMSAVPPPIPPPAATDPEAFGRIRFRIPPGWRVAASPDSGRARVDLVPEAAARQRITIMQSPLTASSSYEQVATKLEAQIAQRPSGVLTDLRRDVMFGGRSGLAYVEHPGDGSTVRWHVLLEFGIQVSIGCQYAGDEWGQLEAPCSHFGDTVRVVP</sequence>
<protein>
    <recommendedName>
        <fullName evidence="5">Type VII secretion-associated protein</fullName>
    </recommendedName>
</protein>
<feature type="compositionally biased region" description="Pro residues" evidence="1">
    <location>
        <begin position="333"/>
        <end position="342"/>
    </location>
</feature>
<evidence type="ECO:0000256" key="2">
    <source>
        <dbReference type="SAM" id="Phobius"/>
    </source>
</evidence>
<evidence type="ECO:0000313" key="3">
    <source>
        <dbReference type="EMBL" id="BDU02424.1"/>
    </source>
</evidence>
<reference evidence="3 4" key="1">
    <citation type="submission" date="2022-11" db="EMBL/GenBank/DDBJ databases">
        <title>Genome Sequencing of Nocardia sp. ON39_IFM12276 and assembly.</title>
        <authorList>
            <person name="Shimojima M."/>
            <person name="Toyokawa M."/>
            <person name="Uesaka K."/>
        </authorList>
    </citation>
    <scope>NUCLEOTIDE SEQUENCE [LARGE SCALE GENOMIC DNA]</scope>
    <source>
        <strain evidence="3 4">IFM 12276</strain>
    </source>
</reference>
<dbReference type="NCBIfam" id="TIGR03931">
    <property type="entry name" value="T7SS_Rv3446c"/>
    <property type="match status" value="1"/>
</dbReference>
<proteinExistence type="predicted"/>
<keyword evidence="2" id="KW-0472">Membrane</keyword>
<feature type="transmembrane region" description="Helical" evidence="2">
    <location>
        <begin position="290"/>
        <end position="311"/>
    </location>
</feature>
<gene>
    <name evidence="3" type="ORF">IFM12276_54520</name>
</gene>
<name>A0ABN6UAZ5_9NOCA</name>
<organism evidence="3 4">
    <name type="scientific">Nocardia sputorum</name>
    <dbReference type="NCBI Taxonomy" id="2984338"/>
    <lineage>
        <taxon>Bacteria</taxon>
        <taxon>Bacillati</taxon>
        <taxon>Actinomycetota</taxon>
        <taxon>Actinomycetes</taxon>
        <taxon>Mycobacteriales</taxon>
        <taxon>Nocardiaceae</taxon>
        <taxon>Nocardia</taxon>
    </lineage>
</organism>
<keyword evidence="2" id="KW-0812">Transmembrane</keyword>
<evidence type="ECO:0000313" key="4">
    <source>
        <dbReference type="Proteomes" id="UP001317870"/>
    </source>
</evidence>
<evidence type="ECO:0000256" key="1">
    <source>
        <dbReference type="SAM" id="MobiDB-lite"/>
    </source>
</evidence>
<dbReference type="EMBL" id="AP026978">
    <property type="protein sequence ID" value="BDU02424.1"/>
    <property type="molecule type" value="Genomic_DNA"/>
</dbReference>
<feature type="region of interest" description="Disordered" evidence="1">
    <location>
        <begin position="319"/>
        <end position="345"/>
    </location>
</feature>
<keyword evidence="4" id="KW-1185">Reference proteome</keyword>
<keyword evidence="2" id="KW-1133">Transmembrane helix</keyword>
<dbReference type="Proteomes" id="UP001317870">
    <property type="component" value="Chromosome"/>
</dbReference>